<dbReference type="InterPro" id="IPR005178">
    <property type="entry name" value="Ostalpha/TMEM184C"/>
</dbReference>
<feature type="compositionally biased region" description="Polar residues" evidence="5">
    <location>
        <begin position="618"/>
        <end position="633"/>
    </location>
</feature>
<dbReference type="OrthoDB" id="5348404at2759"/>
<evidence type="ECO:0000313" key="8">
    <source>
        <dbReference type="Proteomes" id="UP001063166"/>
    </source>
</evidence>
<evidence type="ECO:0000256" key="6">
    <source>
        <dbReference type="SAM" id="Phobius"/>
    </source>
</evidence>
<comment type="subcellular location">
    <subcellularLocation>
        <location evidence="1">Membrane</location>
        <topology evidence="1">Multi-pass membrane protein</topology>
    </subcellularLocation>
</comment>
<feature type="transmembrane region" description="Helical" evidence="6">
    <location>
        <begin position="179"/>
        <end position="203"/>
    </location>
</feature>
<dbReference type="GO" id="GO:0016020">
    <property type="term" value="C:membrane"/>
    <property type="evidence" value="ECO:0007669"/>
    <property type="project" value="UniProtKB-SubCell"/>
</dbReference>
<gene>
    <name evidence="7" type="ORF">LshimejAT787_0900860</name>
</gene>
<feature type="transmembrane region" description="Helical" evidence="6">
    <location>
        <begin position="16"/>
        <end position="40"/>
    </location>
</feature>
<evidence type="ECO:0000313" key="7">
    <source>
        <dbReference type="EMBL" id="GLB40871.1"/>
    </source>
</evidence>
<feature type="transmembrane region" description="Helical" evidence="6">
    <location>
        <begin position="52"/>
        <end position="73"/>
    </location>
</feature>
<evidence type="ECO:0000256" key="5">
    <source>
        <dbReference type="SAM" id="MobiDB-lite"/>
    </source>
</evidence>
<dbReference type="SMART" id="SM01417">
    <property type="entry name" value="Solute_trans_a"/>
    <property type="match status" value="1"/>
</dbReference>
<feature type="transmembrane region" description="Helical" evidence="6">
    <location>
        <begin position="256"/>
        <end position="280"/>
    </location>
</feature>
<feature type="region of interest" description="Disordered" evidence="5">
    <location>
        <begin position="502"/>
        <end position="761"/>
    </location>
</feature>
<comment type="caution">
    <text evidence="7">The sequence shown here is derived from an EMBL/GenBank/DDBJ whole genome shotgun (WGS) entry which is preliminary data.</text>
</comment>
<feature type="compositionally biased region" description="Basic and acidic residues" evidence="5">
    <location>
        <begin position="685"/>
        <end position="726"/>
    </location>
</feature>
<keyword evidence="3 6" id="KW-1133">Transmembrane helix</keyword>
<feature type="transmembrane region" description="Helical" evidence="6">
    <location>
        <begin position="85"/>
        <end position="103"/>
    </location>
</feature>
<keyword evidence="2 6" id="KW-0812">Transmembrane</keyword>
<organism evidence="7 8">
    <name type="scientific">Lyophyllum shimeji</name>
    <name type="common">Hon-shimeji</name>
    <name type="synonym">Tricholoma shimeji</name>
    <dbReference type="NCBI Taxonomy" id="47721"/>
    <lineage>
        <taxon>Eukaryota</taxon>
        <taxon>Fungi</taxon>
        <taxon>Dikarya</taxon>
        <taxon>Basidiomycota</taxon>
        <taxon>Agaricomycotina</taxon>
        <taxon>Agaricomycetes</taxon>
        <taxon>Agaricomycetidae</taxon>
        <taxon>Agaricales</taxon>
        <taxon>Tricholomatineae</taxon>
        <taxon>Lyophyllaceae</taxon>
        <taxon>Lyophyllum</taxon>
    </lineage>
</organism>
<evidence type="ECO:0000256" key="4">
    <source>
        <dbReference type="ARBA" id="ARBA00023136"/>
    </source>
</evidence>
<evidence type="ECO:0000256" key="1">
    <source>
        <dbReference type="ARBA" id="ARBA00004141"/>
    </source>
</evidence>
<evidence type="ECO:0000256" key="2">
    <source>
        <dbReference type="ARBA" id="ARBA00022692"/>
    </source>
</evidence>
<dbReference type="AlphaFoldDB" id="A0A9P3US62"/>
<sequence length="761" mass="85079">MGLEWDRGAGSRLPTAVLLSAGISTLVAVVVSAISIYLQLKNYRKPILQRMVVRIMLMVPIYAISSFIALFSLDAAFVIDALRDIYEAFVIYCFFHLLLSYLGGERSLLILMHGRPPKAPFFPVNLFSREIDVSDPHTFLFLKRGILQYVQVKPVLAVVTLILKAFGKYNEGDFRANSGYLYVSIVYNISICLALYCLAIFWLCVHDDLKPFRPVPKFLCVKGILFFSFWQSTGISSLVAMGAITRLGPYTDAEHISLGLTDTMICLEMPFFAFAHMYAFSDKDYVDPHRSYVARMPMYYAFRDAFGIRDVIEDSKATLRGEGMDYREYEPAEGLMHQGAGRDRRIRAGLRYSKGGQRKYWLPQRAEATQASGRLERGVDRAIRKVAGQDQGYDPSHAPLFARDVEDTVHLAPDLQDSDDDPDLWDSAMSEVGYELPFGDLDDADEALFEHSKKYLFGDYNYPVIDISSETARGTMWQEEERVLRNERGAWFSPLRGARGQAALQQRSGPAWQGYGSVATSDPGSRGRATESYDGSGDRSPRIIDHEQGRTPASEPADLKLGWTNVRGKSTPSASKSHSHSPQIHSRPVRRSEPPSAPSSAEGGTKAASRLHVPPIRSRNTSKPRGASTSRSPVVQPDAVDLVVEDDDAALEDQSRERRKGEPAIRGPGLRRVYKRGFVIDSEDGEKTDGEHEGREPDEEERREAGYESPEETRTQRGDLHEDSDGHQATLDPEGIVARAGTPPLHARITFTEYDEDNPWA</sequence>
<proteinExistence type="predicted"/>
<dbReference type="PANTHER" id="PTHR23423">
    <property type="entry name" value="ORGANIC SOLUTE TRANSPORTER-RELATED"/>
    <property type="match status" value="1"/>
</dbReference>
<feature type="transmembrane region" description="Helical" evidence="6">
    <location>
        <begin position="224"/>
        <end position="244"/>
    </location>
</feature>
<protein>
    <submittedName>
        <fullName evidence="7">Organic solute transporter Ostalpha</fullName>
    </submittedName>
</protein>
<reference evidence="7" key="1">
    <citation type="submission" date="2022-07" db="EMBL/GenBank/DDBJ databases">
        <title>The genome of Lyophyllum shimeji provides insight into the initial evolution of ectomycorrhizal fungal genome.</title>
        <authorList>
            <person name="Kobayashi Y."/>
            <person name="Shibata T."/>
            <person name="Hirakawa H."/>
            <person name="Shigenobu S."/>
            <person name="Nishiyama T."/>
            <person name="Yamada A."/>
            <person name="Hasebe M."/>
            <person name="Kawaguchi M."/>
        </authorList>
    </citation>
    <scope>NUCLEOTIDE SEQUENCE</scope>
    <source>
        <strain evidence="7">AT787</strain>
    </source>
</reference>
<dbReference type="Pfam" id="PF03619">
    <property type="entry name" value="Solute_trans_a"/>
    <property type="match status" value="1"/>
</dbReference>
<feature type="compositionally biased region" description="Basic and acidic residues" evidence="5">
    <location>
        <begin position="528"/>
        <end position="549"/>
    </location>
</feature>
<keyword evidence="8" id="KW-1185">Reference proteome</keyword>
<dbReference type="EMBL" id="BRPK01000009">
    <property type="protein sequence ID" value="GLB40871.1"/>
    <property type="molecule type" value="Genomic_DNA"/>
</dbReference>
<evidence type="ECO:0000256" key="3">
    <source>
        <dbReference type="ARBA" id="ARBA00022989"/>
    </source>
</evidence>
<accession>A0A9P3US62</accession>
<feature type="compositionally biased region" description="Basic and acidic residues" evidence="5">
    <location>
        <begin position="653"/>
        <end position="663"/>
    </location>
</feature>
<keyword evidence="4 6" id="KW-0472">Membrane</keyword>
<dbReference type="Proteomes" id="UP001063166">
    <property type="component" value="Unassembled WGS sequence"/>
</dbReference>
<name>A0A9P3US62_LYOSH</name>
<feature type="compositionally biased region" description="Low complexity" evidence="5">
    <location>
        <begin position="569"/>
        <end position="582"/>
    </location>
</feature>